<accession>A0A6G0T675</accession>
<organism evidence="2 3">
    <name type="scientific">Aphis glycines</name>
    <name type="common">Soybean aphid</name>
    <dbReference type="NCBI Taxonomy" id="307491"/>
    <lineage>
        <taxon>Eukaryota</taxon>
        <taxon>Metazoa</taxon>
        <taxon>Ecdysozoa</taxon>
        <taxon>Arthropoda</taxon>
        <taxon>Hexapoda</taxon>
        <taxon>Insecta</taxon>
        <taxon>Pterygota</taxon>
        <taxon>Neoptera</taxon>
        <taxon>Paraneoptera</taxon>
        <taxon>Hemiptera</taxon>
        <taxon>Sternorrhyncha</taxon>
        <taxon>Aphidomorpha</taxon>
        <taxon>Aphidoidea</taxon>
        <taxon>Aphididae</taxon>
        <taxon>Aphidini</taxon>
        <taxon>Aphis</taxon>
        <taxon>Aphis</taxon>
    </lineage>
</organism>
<dbReference type="Proteomes" id="UP000475862">
    <property type="component" value="Unassembled WGS sequence"/>
</dbReference>
<keyword evidence="1" id="KW-0812">Transmembrane</keyword>
<name>A0A6G0T675_APHGL</name>
<proteinExistence type="predicted"/>
<evidence type="ECO:0000313" key="2">
    <source>
        <dbReference type="EMBL" id="KAE9526751.1"/>
    </source>
</evidence>
<reference evidence="2 3" key="1">
    <citation type="submission" date="2019-08" db="EMBL/GenBank/DDBJ databases">
        <title>The genome of the soybean aphid Biotype 1, its phylome, world population structure and adaptation to the North American continent.</title>
        <authorList>
            <person name="Giordano R."/>
            <person name="Donthu R.K."/>
            <person name="Hernandez A.G."/>
            <person name="Wright C.L."/>
            <person name="Zimin A.V."/>
        </authorList>
    </citation>
    <scope>NUCLEOTIDE SEQUENCE [LARGE SCALE GENOMIC DNA]</scope>
    <source>
        <tissue evidence="2">Whole aphids</tissue>
    </source>
</reference>
<gene>
    <name evidence="2" type="ORF">AGLY_013399</name>
</gene>
<evidence type="ECO:0000313" key="3">
    <source>
        <dbReference type="Proteomes" id="UP000475862"/>
    </source>
</evidence>
<feature type="transmembrane region" description="Helical" evidence="1">
    <location>
        <begin position="15"/>
        <end position="36"/>
    </location>
</feature>
<keyword evidence="3" id="KW-1185">Reference proteome</keyword>
<comment type="caution">
    <text evidence="2">The sequence shown here is derived from an EMBL/GenBank/DDBJ whole genome shotgun (WGS) entry which is preliminary data.</text>
</comment>
<protein>
    <submittedName>
        <fullName evidence="2">Uncharacterized protein</fullName>
    </submittedName>
</protein>
<dbReference type="AlphaFoldDB" id="A0A6G0T675"/>
<keyword evidence="1" id="KW-0472">Membrane</keyword>
<keyword evidence="1" id="KW-1133">Transmembrane helix</keyword>
<evidence type="ECO:0000256" key="1">
    <source>
        <dbReference type="SAM" id="Phobius"/>
    </source>
</evidence>
<sequence>MSIITNLFFKRKNSYTFYTIVFNMLNYIVHICSLFSKIKKFQIYGKQSIVKMHKTLVIATFVIQSYTLKINDLCQIIFTLSFKTILFPNPYNFIFINRLFFGVITDQSSSIFLCCLIKESSCIYPIAIIRSYQTDMRKLKTHVHCAQISVRLCPYVIPVARSKRFTTSLALTYLPIKRAIRAIYTKLADNLNVLVYLMHEKPAKVLYKNIFLRHHLSIYYIHTLQNDKIRCFTIKKIISNKHNKFNDFGKKLNQSTTHC</sequence>
<dbReference type="EMBL" id="VYZN01000054">
    <property type="protein sequence ID" value="KAE9526751.1"/>
    <property type="molecule type" value="Genomic_DNA"/>
</dbReference>